<dbReference type="Gene3D" id="3.90.550.10">
    <property type="entry name" value="Spore Coat Polysaccharide Biosynthesis Protein SpsA, Chain A"/>
    <property type="match status" value="1"/>
</dbReference>
<dbReference type="GO" id="GO:0016779">
    <property type="term" value="F:nucleotidyltransferase activity"/>
    <property type="evidence" value="ECO:0007669"/>
    <property type="project" value="UniProtKB-ARBA"/>
</dbReference>
<keyword evidence="3" id="KW-1185">Reference proteome</keyword>
<dbReference type="InterPro" id="IPR025877">
    <property type="entry name" value="MobA-like_NTP_Trfase"/>
</dbReference>
<feature type="domain" description="MobA-like NTP transferase" evidence="1">
    <location>
        <begin position="4"/>
        <end position="133"/>
    </location>
</feature>
<reference evidence="2 3" key="1">
    <citation type="journal article" date="2011" name="EMBO J.">
        <title>Structural diversity of bacterial flagellar motors.</title>
        <authorList>
            <person name="Chen S."/>
            <person name="Beeby M."/>
            <person name="Murphy G.E."/>
            <person name="Leadbetter J.R."/>
            <person name="Hendrixson D.R."/>
            <person name="Briegel A."/>
            <person name="Li Z."/>
            <person name="Shi J."/>
            <person name="Tocheva E.I."/>
            <person name="Muller A."/>
            <person name="Dobro M.J."/>
            <person name="Jensen G.J."/>
        </authorList>
    </citation>
    <scope>NUCLEOTIDE SEQUENCE [LARGE SCALE GENOMIC DNA]</scope>
    <source>
        <strain evidence="2 3">DSM 6540</strain>
    </source>
</reference>
<evidence type="ECO:0000313" key="3">
    <source>
        <dbReference type="Proteomes" id="UP000003240"/>
    </source>
</evidence>
<dbReference type="Proteomes" id="UP000003240">
    <property type="component" value="Unassembled WGS sequence"/>
</dbReference>
<dbReference type="SUPFAM" id="SSF53448">
    <property type="entry name" value="Nucleotide-diphospho-sugar transferases"/>
    <property type="match status" value="1"/>
</dbReference>
<accession>F7NIJ7</accession>
<dbReference type="EMBL" id="AFGF01000076">
    <property type="protein sequence ID" value="EGO64143.1"/>
    <property type="molecule type" value="Genomic_DNA"/>
</dbReference>
<proteinExistence type="predicted"/>
<comment type="caution">
    <text evidence="2">The sequence shown here is derived from an EMBL/GenBank/DDBJ whole genome shotgun (WGS) entry which is preliminary data.</text>
</comment>
<name>F7NIJ7_9FIRM</name>
<dbReference type="InterPro" id="IPR029044">
    <property type="entry name" value="Nucleotide-diphossugar_trans"/>
</dbReference>
<protein>
    <recommendedName>
        <fullName evidence="1">MobA-like NTP transferase domain-containing protein</fullName>
    </recommendedName>
</protein>
<dbReference type="STRING" id="1009370.ALO_09499"/>
<dbReference type="AlphaFoldDB" id="F7NIJ7"/>
<dbReference type="Pfam" id="PF12804">
    <property type="entry name" value="NTP_transf_3"/>
    <property type="match status" value="1"/>
</dbReference>
<sequence>MYDAIILAGGENRKDLAGVSPQRYEALIEIDGRPMVTFVAQALADSHKIDRIFVCGPDALANCRFPANTTLLAGGRTIMETIMIGMNALGHQDKVIVATADIPLLTAAAVNDFLANCSMIDADLYYPIVNREMNERYYPGTRRTYVRLREGVFTGGNLFLVNPAIVPSCLAIGNRLIEHRKNPWKLCCILGWTFIWRFLTRTLSLKLVEKRVSDLLQIRGTVIQSGYPELGIDVDKPSDLKLVNDRFRDLLPTHK</sequence>
<organism evidence="2 3">
    <name type="scientific">Acetonema longum DSM 6540</name>
    <dbReference type="NCBI Taxonomy" id="1009370"/>
    <lineage>
        <taxon>Bacteria</taxon>
        <taxon>Bacillati</taxon>
        <taxon>Bacillota</taxon>
        <taxon>Negativicutes</taxon>
        <taxon>Acetonemataceae</taxon>
        <taxon>Acetonema</taxon>
    </lineage>
</organism>
<evidence type="ECO:0000313" key="2">
    <source>
        <dbReference type="EMBL" id="EGO64143.1"/>
    </source>
</evidence>
<dbReference type="eggNOG" id="COG0746">
    <property type="taxonomic scope" value="Bacteria"/>
</dbReference>
<dbReference type="OrthoDB" id="159246at2"/>
<dbReference type="RefSeq" id="WP_004095084.1">
    <property type="nucleotide sequence ID" value="NZ_AFGF01000076.1"/>
</dbReference>
<gene>
    <name evidence="2" type="ORF">ALO_09499</name>
</gene>
<evidence type="ECO:0000259" key="1">
    <source>
        <dbReference type="Pfam" id="PF12804"/>
    </source>
</evidence>